<evidence type="ECO:0000313" key="2">
    <source>
        <dbReference type="EMBL" id="EPE04374.1"/>
    </source>
</evidence>
<dbReference type="AlphaFoldDB" id="S3BSX8"/>
<feature type="compositionally biased region" description="Basic and acidic residues" evidence="1">
    <location>
        <begin position="150"/>
        <end position="167"/>
    </location>
</feature>
<name>S3BSX8_OPHP1</name>
<evidence type="ECO:0000313" key="3">
    <source>
        <dbReference type="Proteomes" id="UP000016923"/>
    </source>
</evidence>
<dbReference type="Proteomes" id="UP000016923">
    <property type="component" value="Unassembled WGS sequence"/>
</dbReference>
<dbReference type="EMBL" id="KE148161">
    <property type="protein sequence ID" value="EPE04374.1"/>
    <property type="molecule type" value="Genomic_DNA"/>
</dbReference>
<evidence type="ECO:0000256" key="1">
    <source>
        <dbReference type="SAM" id="MobiDB-lite"/>
    </source>
</evidence>
<keyword evidence="3" id="KW-1185">Reference proteome</keyword>
<sequence>MASLPSLTELGLLGQSPYNEFNSSSSYSPWWTTLEGDADDDVFRGQKIMTRDDRPRKRRAVSPDDQDKPTLSLSIPDDEDVPELDDSLDESPESSPEPSPQASPQTSPETASADLALPIRRILPPHYLLPLPVARKDWDAEARHIQRQSETTDTRDREDSKRKRDAPTRLKMANLLSPTPHVYCLYKFDRVDQLGGKRRGMR</sequence>
<feature type="compositionally biased region" description="Acidic residues" evidence="1">
    <location>
        <begin position="76"/>
        <end position="92"/>
    </location>
</feature>
<reference evidence="2 3" key="1">
    <citation type="journal article" date="2013" name="BMC Genomics">
        <title>The genome and transcriptome of the pine saprophyte Ophiostoma piceae, and a comparison with the bark beetle-associated pine pathogen Grosmannia clavigera.</title>
        <authorList>
            <person name="Haridas S."/>
            <person name="Wang Y."/>
            <person name="Lim L."/>
            <person name="Massoumi Alamouti S."/>
            <person name="Jackman S."/>
            <person name="Docking R."/>
            <person name="Robertson G."/>
            <person name="Birol I."/>
            <person name="Bohlmann J."/>
            <person name="Breuil C."/>
        </authorList>
    </citation>
    <scope>NUCLEOTIDE SEQUENCE [LARGE SCALE GENOMIC DNA]</scope>
    <source>
        <strain evidence="2 3">UAMH 11346</strain>
    </source>
</reference>
<feature type="region of interest" description="Disordered" evidence="1">
    <location>
        <begin position="144"/>
        <end position="167"/>
    </location>
</feature>
<organism evidence="2 3">
    <name type="scientific">Ophiostoma piceae (strain UAMH 11346)</name>
    <name type="common">Sap stain fungus</name>
    <dbReference type="NCBI Taxonomy" id="1262450"/>
    <lineage>
        <taxon>Eukaryota</taxon>
        <taxon>Fungi</taxon>
        <taxon>Dikarya</taxon>
        <taxon>Ascomycota</taxon>
        <taxon>Pezizomycotina</taxon>
        <taxon>Sordariomycetes</taxon>
        <taxon>Sordariomycetidae</taxon>
        <taxon>Ophiostomatales</taxon>
        <taxon>Ophiostomataceae</taxon>
        <taxon>Ophiostoma</taxon>
    </lineage>
</organism>
<accession>S3BSX8</accession>
<proteinExistence type="predicted"/>
<feature type="region of interest" description="Disordered" evidence="1">
    <location>
        <begin position="1"/>
        <end position="117"/>
    </location>
</feature>
<feature type="compositionally biased region" description="Polar residues" evidence="1">
    <location>
        <begin position="16"/>
        <end position="31"/>
    </location>
</feature>
<dbReference type="VEuPathDB" id="FungiDB:F503_01378"/>
<protein>
    <submittedName>
        <fullName evidence="2">Uncharacterized protein</fullName>
    </submittedName>
</protein>
<feature type="compositionally biased region" description="Basic and acidic residues" evidence="1">
    <location>
        <begin position="41"/>
        <end position="68"/>
    </location>
</feature>
<dbReference type="HOGENOM" id="CLU_1354990_0_0_1"/>
<gene>
    <name evidence="2" type="ORF">F503_01378</name>
</gene>